<name>A0A0P6XUN8_9CHLR</name>
<comment type="caution">
    <text evidence="1">The sequence shown here is derived from an EMBL/GenBank/DDBJ whole genome shotgun (WGS) entry which is preliminary data.</text>
</comment>
<reference evidence="1 2" key="1">
    <citation type="submission" date="2015-07" db="EMBL/GenBank/DDBJ databases">
        <title>Whole genome sequence of Thermanaerothrix daxensis DSM 23592.</title>
        <authorList>
            <person name="Hemp J."/>
            <person name="Ward L.M."/>
            <person name="Pace L.A."/>
            <person name="Fischer W.W."/>
        </authorList>
    </citation>
    <scope>NUCLEOTIDE SEQUENCE [LARGE SCALE GENOMIC DNA]</scope>
    <source>
        <strain evidence="1 2">GNS-1</strain>
    </source>
</reference>
<evidence type="ECO:0000313" key="2">
    <source>
        <dbReference type="Proteomes" id="UP000050544"/>
    </source>
</evidence>
<dbReference type="Proteomes" id="UP000050544">
    <property type="component" value="Unassembled WGS sequence"/>
</dbReference>
<dbReference type="EMBL" id="LGKO01000002">
    <property type="protein sequence ID" value="KPL83984.1"/>
    <property type="molecule type" value="Genomic_DNA"/>
</dbReference>
<evidence type="ECO:0000313" key="1">
    <source>
        <dbReference type="EMBL" id="KPL83984.1"/>
    </source>
</evidence>
<dbReference type="InterPro" id="IPR004948">
    <property type="entry name" value="Nuc-triphosphatase_THEP1"/>
</dbReference>
<dbReference type="Pfam" id="PF03266">
    <property type="entry name" value="NTPase_1"/>
    <property type="match status" value="1"/>
</dbReference>
<dbReference type="Gene3D" id="3.40.50.300">
    <property type="entry name" value="P-loop containing nucleotide triphosphate hydrolases"/>
    <property type="match status" value="1"/>
</dbReference>
<dbReference type="AlphaFoldDB" id="A0A0P6XUN8"/>
<dbReference type="OrthoDB" id="165672at2"/>
<protein>
    <submittedName>
        <fullName evidence="1">Uncharacterized protein</fullName>
    </submittedName>
</protein>
<dbReference type="GO" id="GO:0017111">
    <property type="term" value="F:ribonucleoside triphosphate phosphatase activity"/>
    <property type="evidence" value="ECO:0007669"/>
    <property type="project" value="InterPro"/>
</dbReference>
<dbReference type="STRING" id="869279.SE15_01950"/>
<dbReference type="InterPro" id="IPR027417">
    <property type="entry name" value="P-loop_NTPase"/>
</dbReference>
<proteinExistence type="predicted"/>
<keyword evidence="2" id="KW-1185">Reference proteome</keyword>
<organism evidence="1 2">
    <name type="scientific">Thermanaerothrix daxensis</name>
    <dbReference type="NCBI Taxonomy" id="869279"/>
    <lineage>
        <taxon>Bacteria</taxon>
        <taxon>Bacillati</taxon>
        <taxon>Chloroflexota</taxon>
        <taxon>Anaerolineae</taxon>
        <taxon>Anaerolineales</taxon>
        <taxon>Anaerolineaceae</taxon>
        <taxon>Thermanaerothrix</taxon>
    </lineage>
</organism>
<accession>A0A0P6XUN8</accession>
<sequence>MDTDLWLGSKVRKRQIPRLWVFTGEVGAGKTLTCQHLVEEAREQGWNVAGILSPGVYQEGYKVAIEAVDLRRGERRLLARRRKTGEVAGVHTREWWFDPAALAWGNTVFETAVPCDLLVVDEVGPLELEYGQGWVAALAALASRAYRLGVVVLRPSLLPLAARWAPVHVLAIRQPNPALRLPDLMG</sequence>
<dbReference type="SUPFAM" id="SSF52540">
    <property type="entry name" value="P-loop containing nucleoside triphosphate hydrolases"/>
    <property type="match status" value="1"/>
</dbReference>
<gene>
    <name evidence="1" type="ORF">SE15_01950</name>
</gene>
<dbReference type="RefSeq" id="WP_083461630.1">
    <property type="nucleotide sequence ID" value="NZ_LGKO01000002.1"/>
</dbReference>